<keyword evidence="2" id="KW-1185">Reference proteome</keyword>
<protein>
    <submittedName>
        <fullName evidence="1">Uncharacterized protein</fullName>
    </submittedName>
</protein>
<sequence length="79" mass="8957">MSLWNLQDSAGAAMACHGLETIRWNLSHISTRYEPVPQISRKLVSWNARQPGEFDQYSSADRYSSETVAASQCRIFHTP</sequence>
<dbReference type="Proteomes" id="UP000235388">
    <property type="component" value="Unassembled WGS sequence"/>
</dbReference>
<evidence type="ECO:0000313" key="1">
    <source>
        <dbReference type="EMBL" id="PLW57607.1"/>
    </source>
</evidence>
<accession>A0A2N5W5U5</accession>
<dbReference type="AlphaFoldDB" id="A0A2N5W5U5"/>
<dbReference type="EMBL" id="PGCJ01000009">
    <property type="protein sequence ID" value="PLW57607.1"/>
    <property type="molecule type" value="Genomic_DNA"/>
</dbReference>
<name>A0A2N5W5U5_9BASI</name>
<organism evidence="1 2">
    <name type="scientific">Puccinia coronata f. sp. avenae</name>
    <dbReference type="NCBI Taxonomy" id="200324"/>
    <lineage>
        <taxon>Eukaryota</taxon>
        <taxon>Fungi</taxon>
        <taxon>Dikarya</taxon>
        <taxon>Basidiomycota</taxon>
        <taxon>Pucciniomycotina</taxon>
        <taxon>Pucciniomycetes</taxon>
        <taxon>Pucciniales</taxon>
        <taxon>Pucciniaceae</taxon>
        <taxon>Puccinia</taxon>
    </lineage>
</organism>
<comment type="caution">
    <text evidence="1">The sequence shown here is derived from an EMBL/GenBank/DDBJ whole genome shotgun (WGS) entry which is preliminary data.</text>
</comment>
<evidence type="ECO:0000313" key="2">
    <source>
        <dbReference type="Proteomes" id="UP000235388"/>
    </source>
</evidence>
<proteinExistence type="predicted"/>
<gene>
    <name evidence="1" type="ORF">PCANC_01137</name>
</gene>
<reference evidence="1 2" key="1">
    <citation type="submission" date="2017-11" db="EMBL/GenBank/DDBJ databases">
        <title>De novo assembly and phasing of dikaryotic genomes from two isolates of Puccinia coronata f. sp. avenae, the causal agent of oat crown rust.</title>
        <authorList>
            <person name="Miller M.E."/>
            <person name="Zhang Y."/>
            <person name="Omidvar V."/>
            <person name="Sperschneider J."/>
            <person name="Schwessinger B."/>
            <person name="Raley C."/>
            <person name="Palmer J.M."/>
            <person name="Garnica D."/>
            <person name="Upadhyaya N."/>
            <person name="Rathjen J."/>
            <person name="Taylor J.M."/>
            <person name="Park R.F."/>
            <person name="Dodds P.N."/>
            <person name="Hirsch C.D."/>
            <person name="Kianian S.F."/>
            <person name="Figueroa M."/>
        </authorList>
    </citation>
    <scope>NUCLEOTIDE SEQUENCE [LARGE SCALE GENOMIC DNA]</scope>
    <source>
        <strain evidence="1">12NC29</strain>
    </source>
</reference>